<dbReference type="InterPro" id="IPR041599">
    <property type="entry name" value="Gp138_N"/>
</dbReference>
<dbReference type="RefSeq" id="WP_098979292.1">
    <property type="nucleotide sequence ID" value="NZ_NIRJ01000001.1"/>
</dbReference>
<evidence type="ECO:0000313" key="3">
    <source>
        <dbReference type="EMBL" id="PHH97496.1"/>
    </source>
</evidence>
<organism evidence="3 4">
    <name type="scientific">Fusobacterium nucleatum subsp. polymorphum</name>
    <name type="common">Fusobacterium polymorphum</name>
    <dbReference type="NCBI Taxonomy" id="76857"/>
    <lineage>
        <taxon>Bacteria</taxon>
        <taxon>Fusobacteriati</taxon>
        <taxon>Fusobacteriota</taxon>
        <taxon>Fusobacteriia</taxon>
        <taxon>Fusobacteriales</taxon>
        <taxon>Fusobacteriaceae</taxon>
        <taxon>Fusobacterium</taxon>
    </lineage>
</organism>
<gene>
    <name evidence="3" type="ORF">CA840_09435</name>
</gene>
<proteinExistence type="predicted"/>
<accession>A0A2C6AYZ4</accession>
<dbReference type="Pfam" id="PF18352">
    <property type="entry name" value="Gp138_N"/>
    <property type="match status" value="1"/>
</dbReference>
<feature type="domain" description="Phage protein Gp138 N-terminal" evidence="2">
    <location>
        <begin position="21"/>
        <end position="90"/>
    </location>
</feature>
<feature type="compositionally biased region" description="Polar residues" evidence="1">
    <location>
        <begin position="201"/>
        <end position="216"/>
    </location>
</feature>
<dbReference type="Gene3D" id="2.40.50.230">
    <property type="entry name" value="Gp5 N-terminal domain"/>
    <property type="match status" value="1"/>
</dbReference>
<sequence>MELEIIKAVIEDRQNEIHTSLPAIVKSVDYGAGTCTVEIIPQRVLCGKLTKYPTLIDVKLDFLKFGDWKLQFPRKEGDKVWIGFSESTISEDTSLERFSLNEPYIIGSCEGGYEDNSEDIILTGAGTRIEIKGNGDINIISGSNKTTITSNVTINGDVTINGNTTQVGDTTQTGTVTVNGSIGASGDVTGKGISLNDHTHNYNPGSNPQTSTSKAQ</sequence>
<evidence type="ECO:0000259" key="2">
    <source>
        <dbReference type="Pfam" id="PF18352"/>
    </source>
</evidence>
<comment type="caution">
    <text evidence="3">The sequence shown here is derived from an EMBL/GenBank/DDBJ whole genome shotgun (WGS) entry which is preliminary data.</text>
</comment>
<feature type="region of interest" description="Disordered" evidence="1">
    <location>
        <begin position="189"/>
        <end position="216"/>
    </location>
</feature>
<evidence type="ECO:0000256" key="1">
    <source>
        <dbReference type="SAM" id="MobiDB-lite"/>
    </source>
</evidence>
<name>A0A2C6AYZ4_FUSNP</name>
<evidence type="ECO:0000313" key="4">
    <source>
        <dbReference type="Proteomes" id="UP000225199"/>
    </source>
</evidence>
<dbReference type="Proteomes" id="UP000225199">
    <property type="component" value="Unassembled WGS sequence"/>
</dbReference>
<dbReference type="InterPro" id="IPR037026">
    <property type="entry name" value="Vgr_OB-fold_dom_sf"/>
</dbReference>
<protein>
    <recommendedName>
        <fullName evidence="2">Phage protein Gp138 N-terminal domain-containing protein</fullName>
    </recommendedName>
</protein>
<dbReference type="AlphaFoldDB" id="A0A2C6AYZ4"/>
<reference evidence="3 4" key="1">
    <citation type="submission" date="2017-06" db="EMBL/GenBank/DDBJ databases">
        <title>Draft genome sequence of Fusobacterium nucleatum subsp. polymorphum KCOM 1002 (=ChDC F175).</title>
        <authorList>
            <person name="Kook J.-K."/>
            <person name="Park S.-N."/>
            <person name="Lim Y.K."/>
            <person name="Roh H."/>
        </authorList>
    </citation>
    <scope>NUCLEOTIDE SEQUENCE [LARGE SCALE GENOMIC DNA]</scope>
    <source>
        <strain evidence="4">KCOM 1002 (ChDC F175)</strain>
    </source>
</reference>
<dbReference type="EMBL" id="NIRJ01000001">
    <property type="protein sequence ID" value="PHH97496.1"/>
    <property type="molecule type" value="Genomic_DNA"/>
</dbReference>